<feature type="compositionally biased region" description="Basic and acidic residues" evidence="3">
    <location>
        <begin position="272"/>
        <end position="305"/>
    </location>
</feature>
<dbReference type="GO" id="GO:0000724">
    <property type="term" value="P:double-strand break repair via homologous recombination"/>
    <property type="evidence" value="ECO:0007669"/>
    <property type="project" value="TreeGrafter"/>
</dbReference>
<feature type="compositionally biased region" description="Basic and acidic residues" evidence="3">
    <location>
        <begin position="236"/>
        <end position="246"/>
    </location>
</feature>
<dbReference type="InterPro" id="IPR042470">
    <property type="entry name" value="RMI1_N_C_sf"/>
</dbReference>
<accession>A0AA36INP0</accession>
<feature type="region of interest" description="Disordered" evidence="3">
    <location>
        <begin position="351"/>
        <end position="392"/>
    </location>
</feature>
<dbReference type="EMBL" id="CAUJNA010002135">
    <property type="protein sequence ID" value="CAJ1390763.1"/>
    <property type="molecule type" value="Genomic_DNA"/>
</dbReference>
<gene>
    <name evidence="5" type="ORF">EVOR1521_LOCUS16087</name>
</gene>
<dbReference type="InterPro" id="IPR013894">
    <property type="entry name" value="RMI1_OB"/>
</dbReference>
<dbReference type="AlphaFoldDB" id="A0AA36INP0"/>
<organism evidence="5 6">
    <name type="scientific">Effrenium voratum</name>
    <dbReference type="NCBI Taxonomy" id="2562239"/>
    <lineage>
        <taxon>Eukaryota</taxon>
        <taxon>Sar</taxon>
        <taxon>Alveolata</taxon>
        <taxon>Dinophyceae</taxon>
        <taxon>Suessiales</taxon>
        <taxon>Symbiodiniaceae</taxon>
        <taxon>Effrenium</taxon>
    </lineage>
</organism>
<sequence length="392" mass="42750">MTEFNFLSAWGIELSDASKQEISQQANSLSKKDIEEYIKDSDLRKLKHGTLLPKELTRLSSGTIPPGQYLVQLQKVADITQPTKFQEEFEGGKWRLLALDLSAGDQRFKAIEFDSVKSLGVHLPPGTKLLLYSTSKEPLRVQNGHVLLVPNAVEVLGGYVDGLVANWKADKEVKETRLLWRTDGIKKHAVDGEGAPPWVDFDPKKAPRGTAHRKQFDEERAEWRKGKATLSVETSNNRDDDGPRFQKDAFVEGGAQVKTQVSSNAFVQVESGKGKGKGEGKDRRKGKGDREGWGRGNDYEEEKRAPTQATSSLAAFIKPTKNGELPEAAKALASAPADEWAGEWGESWGDAWAEGWAASGWSGSSYGRSKGGGGGGNRKGKGGGKGGKGKWR</sequence>
<evidence type="ECO:0000256" key="3">
    <source>
        <dbReference type="SAM" id="MobiDB-lite"/>
    </source>
</evidence>
<dbReference type="PANTHER" id="PTHR14790">
    <property type="entry name" value="RECQ-MEDIATED GENOME INSTABILITY PROTEIN 1 RMI1"/>
    <property type="match status" value="1"/>
</dbReference>
<dbReference type="Pfam" id="PF08585">
    <property type="entry name" value="RMI1_N_C"/>
    <property type="match status" value="1"/>
</dbReference>
<feature type="region of interest" description="Disordered" evidence="3">
    <location>
        <begin position="262"/>
        <end position="320"/>
    </location>
</feature>
<feature type="compositionally biased region" description="Basic and acidic residues" evidence="3">
    <location>
        <begin position="214"/>
        <end position="225"/>
    </location>
</feature>
<protein>
    <recommendedName>
        <fullName evidence="2">RecQ-mediated genome instability protein 1</fullName>
    </recommendedName>
</protein>
<evidence type="ECO:0000256" key="2">
    <source>
        <dbReference type="ARBA" id="ARBA00018987"/>
    </source>
</evidence>
<evidence type="ECO:0000313" key="6">
    <source>
        <dbReference type="Proteomes" id="UP001178507"/>
    </source>
</evidence>
<dbReference type="GO" id="GO:0031422">
    <property type="term" value="C:RecQ family helicase-topoisomerase III complex"/>
    <property type="evidence" value="ECO:0007669"/>
    <property type="project" value="TreeGrafter"/>
</dbReference>
<proteinExistence type="inferred from homology"/>
<comment type="similarity">
    <text evidence="1">Belongs to the RMI1 family.</text>
</comment>
<dbReference type="GO" id="GO:0000712">
    <property type="term" value="P:resolution of meiotic recombination intermediates"/>
    <property type="evidence" value="ECO:0007669"/>
    <property type="project" value="TreeGrafter"/>
</dbReference>
<feature type="region of interest" description="Disordered" evidence="3">
    <location>
        <begin position="196"/>
        <end position="246"/>
    </location>
</feature>
<comment type="caution">
    <text evidence="5">The sequence shown here is derived from an EMBL/GenBank/DDBJ whole genome shotgun (WGS) entry which is preliminary data.</text>
</comment>
<feature type="domain" description="RecQ mediated genome instability protein 1 OB-fold" evidence="4">
    <location>
        <begin position="65"/>
        <end position="169"/>
    </location>
</feature>
<name>A0AA36INP0_9DINO</name>
<reference evidence="5" key="1">
    <citation type="submission" date="2023-08" db="EMBL/GenBank/DDBJ databases">
        <authorList>
            <person name="Chen Y."/>
            <person name="Shah S."/>
            <person name="Dougan E. K."/>
            <person name="Thang M."/>
            <person name="Chan C."/>
        </authorList>
    </citation>
    <scope>NUCLEOTIDE SEQUENCE</scope>
</reference>
<feature type="compositionally biased region" description="Low complexity" evidence="3">
    <location>
        <begin position="351"/>
        <end position="368"/>
    </location>
</feature>
<evidence type="ECO:0000313" key="5">
    <source>
        <dbReference type="EMBL" id="CAJ1390763.1"/>
    </source>
</evidence>
<keyword evidence="6" id="KW-1185">Reference proteome</keyword>
<dbReference type="Proteomes" id="UP001178507">
    <property type="component" value="Unassembled WGS sequence"/>
</dbReference>
<feature type="compositionally biased region" description="Basic residues" evidence="3">
    <location>
        <begin position="378"/>
        <end position="392"/>
    </location>
</feature>
<dbReference type="GO" id="GO:0016604">
    <property type="term" value="C:nuclear body"/>
    <property type="evidence" value="ECO:0007669"/>
    <property type="project" value="TreeGrafter"/>
</dbReference>
<evidence type="ECO:0000256" key="1">
    <source>
        <dbReference type="ARBA" id="ARBA00006395"/>
    </source>
</evidence>
<evidence type="ECO:0000259" key="4">
    <source>
        <dbReference type="Pfam" id="PF08585"/>
    </source>
</evidence>
<dbReference type="PANTHER" id="PTHR14790:SF15">
    <property type="entry name" value="RECQ-MEDIATED GENOME INSTABILITY PROTEIN 1"/>
    <property type="match status" value="1"/>
</dbReference>
<dbReference type="Gene3D" id="2.40.50.770">
    <property type="entry name" value="RecQ-mediated genome instability protein Rmi1, C-terminal domain"/>
    <property type="match status" value="1"/>
</dbReference>